<reference evidence="2 3" key="1">
    <citation type="submission" date="2019-11" db="EMBL/GenBank/DDBJ databases">
        <title>Whole genome sequence of Oryza granulata.</title>
        <authorList>
            <person name="Li W."/>
        </authorList>
    </citation>
    <scope>NUCLEOTIDE SEQUENCE [LARGE SCALE GENOMIC DNA]</scope>
    <source>
        <strain evidence="3">cv. Menghai</strain>
        <tissue evidence="2">Leaf</tissue>
    </source>
</reference>
<dbReference type="EMBL" id="SPHZ02000003">
    <property type="protein sequence ID" value="KAF0923583.1"/>
    <property type="molecule type" value="Genomic_DNA"/>
</dbReference>
<organism evidence="2 3">
    <name type="scientific">Oryza meyeriana var. granulata</name>
    <dbReference type="NCBI Taxonomy" id="110450"/>
    <lineage>
        <taxon>Eukaryota</taxon>
        <taxon>Viridiplantae</taxon>
        <taxon>Streptophyta</taxon>
        <taxon>Embryophyta</taxon>
        <taxon>Tracheophyta</taxon>
        <taxon>Spermatophyta</taxon>
        <taxon>Magnoliopsida</taxon>
        <taxon>Liliopsida</taxon>
        <taxon>Poales</taxon>
        <taxon>Poaceae</taxon>
        <taxon>BOP clade</taxon>
        <taxon>Oryzoideae</taxon>
        <taxon>Oryzeae</taxon>
        <taxon>Oryzinae</taxon>
        <taxon>Oryza</taxon>
        <taxon>Oryza meyeriana</taxon>
    </lineage>
</organism>
<dbReference type="AlphaFoldDB" id="A0A6G1EI01"/>
<evidence type="ECO:0000256" key="1">
    <source>
        <dbReference type="SAM" id="MobiDB-lite"/>
    </source>
</evidence>
<dbReference type="Proteomes" id="UP000479710">
    <property type="component" value="Unassembled WGS sequence"/>
</dbReference>
<evidence type="ECO:0000313" key="2">
    <source>
        <dbReference type="EMBL" id="KAF0923583.1"/>
    </source>
</evidence>
<sequence>MTWLERAYKKGWGSDDRLLLRTFPQSNQHAERESESYDDGSRSRSPAVRSGLQPRGPQDAPRRQYMGMPVTVEIFGVESLAEAIEVFDAVN</sequence>
<name>A0A6G1EI01_9ORYZ</name>
<proteinExistence type="predicted"/>
<accession>A0A6G1EI01</accession>
<gene>
    <name evidence="2" type="ORF">E2562_006578</name>
</gene>
<feature type="region of interest" description="Disordered" evidence="1">
    <location>
        <begin position="23"/>
        <end position="64"/>
    </location>
</feature>
<feature type="compositionally biased region" description="Basic and acidic residues" evidence="1">
    <location>
        <begin position="29"/>
        <end position="42"/>
    </location>
</feature>
<keyword evidence="3" id="KW-1185">Reference proteome</keyword>
<protein>
    <submittedName>
        <fullName evidence="2">Uncharacterized protein</fullName>
    </submittedName>
</protein>
<evidence type="ECO:0000313" key="3">
    <source>
        <dbReference type="Proteomes" id="UP000479710"/>
    </source>
</evidence>
<comment type="caution">
    <text evidence="2">The sequence shown here is derived from an EMBL/GenBank/DDBJ whole genome shotgun (WGS) entry which is preliminary data.</text>
</comment>